<dbReference type="EMBL" id="CP093326">
    <property type="protein sequence ID" value="UNK46448.1"/>
    <property type="molecule type" value="Genomic_DNA"/>
</dbReference>
<dbReference type="InterPro" id="IPR010316">
    <property type="entry name" value="AlkA_N"/>
</dbReference>
<organism evidence="7 8">
    <name type="scientific">Arthrobacter sulfonylureivorans</name>
    <dbReference type="NCBI Taxonomy" id="2486855"/>
    <lineage>
        <taxon>Bacteria</taxon>
        <taxon>Bacillati</taxon>
        <taxon>Actinomycetota</taxon>
        <taxon>Actinomycetes</taxon>
        <taxon>Micrococcales</taxon>
        <taxon>Micrococcaceae</taxon>
        <taxon>Arthrobacter</taxon>
    </lineage>
</organism>
<dbReference type="Pfam" id="PF06029">
    <property type="entry name" value="AlkA_N"/>
    <property type="match status" value="1"/>
</dbReference>
<dbReference type="PANTHER" id="PTHR43003">
    <property type="entry name" value="DNA-3-METHYLADENINE GLYCOSYLASE"/>
    <property type="match status" value="1"/>
</dbReference>
<dbReference type="Gene3D" id="3.30.310.20">
    <property type="entry name" value="DNA-3-methyladenine glycosylase AlkA, N-terminal domain"/>
    <property type="match status" value="1"/>
</dbReference>
<evidence type="ECO:0000259" key="6">
    <source>
        <dbReference type="SMART" id="SM01009"/>
    </source>
</evidence>
<sequence length="283" mass="29232">MQVNLPLAPPFDAPAALAALAAHAVPGLERVDPAAGTCSRLFNTGAGPVPVTATLSPDSVTLEVGSNSPAIVADITTAVRGWLDLELEPERVAAMLGGDAVVGPLVAARPGLRILGYPDGFEGGVSTVVGQQVSLAAARTFTGRLVSAFGSPVGGLALFPTAQTLAAAGPDAVREAVGLTNARARTVQALAEACADGLRITPDTDHADTRRRLLALPGIGPWTVEYLAMRALHDRDAYPEGDLVLQRALAVKTAKQAREIGQAWAPVRAYAVFHLWTASAYLP</sequence>
<dbReference type="EC" id="3.2.2.21" evidence="2"/>
<evidence type="ECO:0000256" key="1">
    <source>
        <dbReference type="ARBA" id="ARBA00000086"/>
    </source>
</evidence>
<name>A0ABY3WCZ9_9MICC</name>
<protein>
    <recommendedName>
        <fullName evidence="2">DNA-3-methyladenine glycosylase II</fullName>
        <ecNumber evidence="2">3.2.2.21</ecNumber>
    </recommendedName>
</protein>
<dbReference type="RefSeq" id="WP_241914470.1">
    <property type="nucleotide sequence ID" value="NZ_CP093326.1"/>
</dbReference>
<keyword evidence="8" id="KW-1185">Reference proteome</keyword>
<dbReference type="SUPFAM" id="SSF48150">
    <property type="entry name" value="DNA-glycosylase"/>
    <property type="match status" value="1"/>
</dbReference>
<dbReference type="Gene3D" id="1.10.1670.10">
    <property type="entry name" value="Helix-hairpin-Helix base-excision DNA repair enzymes (C-terminal)"/>
    <property type="match status" value="1"/>
</dbReference>
<evidence type="ECO:0000313" key="7">
    <source>
        <dbReference type="EMBL" id="UNK46448.1"/>
    </source>
</evidence>
<dbReference type="CDD" id="cd00056">
    <property type="entry name" value="ENDO3c"/>
    <property type="match status" value="1"/>
</dbReference>
<dbReference type="InterPro" id="IPR051912">
    <property type="entry name" value="Alkylbase_DNA_Glycosylase/TA"/>
</dbReference>
<dbReference type="Proteomes" id="UP000829069">
    <property type="component" value="Chromosome"/>
</dbReference>
<evidence type="ECO:0000259" key="5">
    <source>
        <dbReference type="SMART" id="SM00478"/>
    </source>
</evidence>
<evidence type="ECO:0000313" key="8">
    <source>
        <dbReference type="Proteomes" id="UP000829069"/>
    </source>
</evidence>
<feature type="domain" description="DNA-3-methyladenine glycosylase AlkA N-terminal" evidence="6">
    <location>
        <begin position="2"/>
        <end position="119"/>
    </location>
</feature>
<evidence type="ECO:0000256" key="4">
    <source>
        <dbReference type="ARBA" id="ARBA00023204"/>
    </source>
</evidence>
<feature type="domain" description="HhH-GPD" evidence="5">
    <location>
        <begin position="129"/>
        <end position="280"/>
    </location>
</feature>
<keyword evidence="3" id="KW-0227">DNA damage</keyword>
<dbReference type="SUPFAM" id="SSF55945">
    <property type="entry name" value="TATA-box binding protein-like"/>
    <property type="match status" value="1"/>
</dbReference>
<dbReference type="Gene3D" id="1.10.340.30">
    <property type="entry name" value="Hypothetical protein, domain 2"/>
    <property type="match status" value="1"/>
</dbReference>
<dbReference type="InterPro" id="IPR011257">
    <property type="entry name" value="DNA_glycosylase"/>
</dbReference>
<evidence type="ECO:0000256" key="3">
    <source>
        <dbReference type="ARBA" id="ARBA00022763"/>
    </source>
</evidence>
<proteinExistence type="predicted"/>
<reference evidence="7 8" key="1">
    <citation type="submission" date="2022-03" db="EMBL/GenBank/DDBJ databases">
        <title>Isotopic signatures of nitrous oxide derived from detoxification processes.</title>
        <authorList>
            <person name="Behrendt U."/>
            <person name="Buchen C."/>
            <person name="Well R."/>
            <person name="Ulrich A."/>
            <person name="Rohe L."/>
            <person name="Kolb S."/>
            <person name="Schloter M."/>
            <person name="Horn M.A."/>
            <person name="Augustin J."/>
        </authorList>
    </citation>
    <scope>NUCLEOTIDE SEQUENCE [LARGE SCALE GENOMIC DNA]</scope>
    <source>
        <strain evidence="7 8">S4-C24</strain>
    </source>
</reference>
<dbReference type="SMART" id="SM00478">
    <property type="entry name" value="ENDO3c"/>
    <property type="match status" value="1"/>
</dbReference>
<dbReference type="InterPro" id="IPR037046">
    <property type="entry name" value="AlkA_N_sf"/>
</dbReference>
<dbReference type="SMART" id="SM01009">
    <property type="entry name" value="AlkA_N"/>
    <property type="match status" value="1"/>
</dbReference>
<accession>A0ABY3WCZ9</accession>
<gene>
    <name evidence="7" type="ORF">MNQ99_03500</name>
</gene>
<dbReference type="InterPro" id="IPR023170">
    <property type="entry name" value="HhH_base_excis_C"/>
</dbReference>
<keyword evidence="4" id="KW-0234">DNA repair</keyword>
<evidence type="ECO:0000256" key="2">
    <source>
        <dbReference type="ARBA" id="ARBA00012000"/>
    </source>
</evidence>
<dbReference type="Pfam" id="PF00730">
    <property type="entry name" value="HhH-GPD"/>
    <property type="match status" value="1"/>
</dbReference>
<dbReference type="InterPro" id="IPR003265">
    <property type="entry name" value="HhH-GPD_domain"/>
</dbReference>
<dbReference type="PANTHER" id="PTHR43003:SF13">
    <property type="entry name" value="DNA-3-METHYLADENINE GLYCOSYLASE 2"/>
    <property type="match status" value="1"/>
</dbReference>
<comment type="catalytic activity">
    <reaction evidence="1">
        <text>Hydrolysis of alkylated DNA, releasing 3-methyladenine, 3-methylguanine, 7-methylguanine and 7-methyladenine.</text>
        <dbReference type="EC" id="3.2.2.21"/>
    </reaction>
</comment>